<dbReference type="PANTHER" id="PTHR13163:SF0">
    <property type="entry name" value="NOVEL ACETYLCHOLINE RECEPTOR CHAPERONE"/>
    <property type="match status" value="1"/>
</dbReference>
<evidence type="ECO:0000256" key="4">
    <source>
        <dbReference type="ARBA" id="ARBA00006679"/>
    </source>
</evidence>
<evidence type="ECO:0000256" key="8">
    <source>
        <dbReference type="ARBA" id="ARBA00023136"/>
    </source>
</evidence>
<dbReference type="Proteomes" id="UP001209878">
    <property type="component" value="Unassembled WGS sequence"/>
</dbReference>
<comment type="caution">
    <text evidence="14">The sequence shown here is derived from an EMBL/GenBank/DDBJ whole genome shotgun (WGS) entry which is preliminary data.</text>
</comment>
<feature type="transmembrane region" description="Helical" evidence="13">
    <location>
        <begin position="117"/>
        <end position="134"/>
    </location>
</feature>
<gene>
    <name evidence="14" type="ORF">NP493_306g00049</name>
</gene>
<evidence type="ECO:0000313" key="14">
    <source>
        <dbReference type="EMBL" id="KAK2183553.1"/>
    </source>
</evidence>
<dbReference type="EMBL" id="JAODUO010000306">
    <property type="protein sequence ID" value="KAK2183553.1"/>
    <property type="molecule type" value="Genomic_DNA"/>
</dbReference>
<organism evidence="14 15">
    <name type="scientific">Ridgeia piscesae</name>
    <name type="common">Tubeworm</name>
    <dbReference type="NCBI Taxonomy" id="27915"/>
    <lineage>
        <taxon>Eukaryota</taxon>
        <taxon>Metazoa</taxon>
        <taxon>Spiralia</taxon>
        <taxon>Lophotrochozoa</taxon>
        <taxon>Annelida</taxon>
        <taxon>Polychaeta</taxon>
        <taxon>Sedentaria</taxon>
        <taxon>Canalipalpata</taxon>
        <taxon>Sabellida</taxon>
        <taxon>Siboglinidae</taxon>
        <taxon>Ridgeia</taxon>
    </lineage>
</organism>
<evidence type="ECO:0000256" key="13">
    <source>
        <dbReference type="SAM" id="Phobius"/>
    </source>
</evidence>
<feature type="transmembrane region" description="Helical" evidence="13">
    <location>
        <begin position="88"/>
        <end position="105"/>
    </location>
</feature>
<keyword evidence="5 13" id="KW-0812">Transmembrane</keyword>
<evidence type="ECO:0000256" key="9">
    <source>
        <dbReference type="ARBA" id="ARBA00023140"/>
    </source>
</evidence>
<keyword evidence="15" id="KW-1185">Reference proteome</keyword>
<dbReference type="GO" id="GO:0031410">
    <property type="term" value="C:cytoplasmic vesicle"/>
    <property type="evidence" value="ECO:0007669"/>
    <property type="project" value="UniProtKB-SubCell"/>
</dbReference>
<keyword evidence="8 13" id="KW-0472">Membrane</keyword>
<keyword evidence="11" id="KW-0968">Cytoplasmic vesicle</keyword>
<dbReference type="InterPro" id="IPR032808">
    <property type="entry name" value="DoxX"/>
</dbReference>
<keyword evidence="6" id="KW-0256">Endoplasmic reticulum</keyword>
<dbReference type="GO" id="GO:0051131">
    <property type="term" value="P:chaperone-mediated protein complex assembly"/>
    <property type="evidence" value="ECO:0007669"/>
    <property type="project" value="TreeGrafter"/>
</dbReference>
<evidence type="ECO:0000256" key="2">
    <source>
        <dbReference type="ARBA" id="ARBA00004541"/>
    </source>
</evidence>
<dbReference type="GO" id="GO:2000010">
    <property type="term" value="P:positive regulation of protein localization to cell surface"/>
    <property type="evidence" value="ECO:0007669"/>
    <property type="project" value="TreeGrafter"/>
</dbReference>
<reference evidence="14" key="1">
    <citation type="journal article" date="2023" name="Mol. Biol. Evol.">
        <title>Third-Generation Sequencing Reveals the Adaptive Role of the Epigenome in Three Deep-Sea Polychaetes.</title>
        <authorList>
            <person name="Perez M."/>
            <person name="Aroh O."/>
            <person name="Sun Y."/>
            <person name="Lan Y."/>
            <person name="Juniper S.K."/>
            <person name="Young C.R."/>
            <person name="Angers B."/>
            <person name="Qian P.Y."/>
        </authorList>
    </citation>
    <scope>NUCLEOTIDE SEQUENCE</scope>
    <source>
        <strain evidence="14">R07B-5</strain>
    </source>
</reference>
<comment type="similarity">
    <text evidence="4">Belongs to the DoxX family.</text>
</comment>
<evidence type="ECO:0000256" key="12">
    <source>
        <dbReference type="ARBA" id="ARBA00024424"/>
    </source>
</evidence>
<dbReference type="GO" id="GO:0005778">
    <property type="term" value="C:peroxisomal membrane"/>
    <property type="evidence" value="ECO:0007669"/>
    <property type="project" value="UniProtKB-SubCell"/>
</dbReference>
<evidence type="ECO:0000256" key="7">
    <source>
        <dbReference type="ARBA" id="ARBA00022989"/>
    </source>
</evidence>
<evidence type="ECO:0000256" key="5">
    <source>
        <dbReference type="ARBA" id="ARBA00022692"/>
    </source>
</evidence>
<evidence type="ECO:0000256" key="3">
    <source>
        <dbReference type="ARBA" id="ARBA00004585"/>
    </source>
</evidence>
<dbReference type="PANTHER" id="PTHR13163">
    <property type="entry name" value="SPINAL CORD EXPRESSION PROTEIN 4"/>
    <property type="match status" value="1"/>
</dbReference>
<evidence type="ECO:0000313" key="15">
    <source>
        <dbReference type="Proteomes" id="UP001209878"/>
    </source>
</evidence>
<dbReference type="AlphaFoldDB" id="A0AAD9L7E0"/>
<evidence type="ECO:0000256" key="1">
    <source>
        <dbReference type="ARBA" id="ARBA00004477"/>
    </source>
</evidence>
<evidence type="ECO:0000256" key="6">
    <source>
        <dbReference type="ARBA" id="ARBA00022824"/>
    </source>
</evidence>
<keyword evidence="10" id="KW-0143">Chaperone</keyword>
<comment type="subcellular location">
    <subcellularLocation>
        <location evidence="2">Cytoplasmic vesicle</location>
    </subcellularLocation>
    <subcellularLocation>
        <location evidence="1">Endoplasmic reticulum membrane</location>
        <topology evidence="1">Multi-pass membrane protein</topology>
    </subcellularLocation>
    <subcellularLocation>
        <location evidence="3">Peroxisome membrane</location>
        <topology evidence="3">Multi-pass membrane protein</topology>
    </subcellularLocation>
</comment>
<evidence type="ECO:0000256" key="11">
    <source>
        <dbReference type="ARBA" id="ARBA00023329"/>
    </source>
</evidence>
<sequence>MANAVLLVLSMTIGLFFVLMGLIKLTPVFSEDVYREMRKVFIRSAKVFPLVAQTGWKPNPHIFRRVVGTTEVVCGILLAIVPGPIKEIANVILFGMMCGAVYIHFALKDGIEKMTPALVFGLLLGCRFIVHLQVKAREARQAREAEAQVETKKEQ</sequence>
<evidence type="ECO:0000256" key="10">
    <source>
        <dbReference type="ARBA" id="ARBA00023186"/>
    </source>
</evidence>
<proteinExistence type="inferred from homology"/>
<name>A0AAD9L7E0_RIDPI</name>
<protein>
    <recommendedName>
        <fullName evidence="12">Novel acetylcholine receptor chaperone</fullName>
    </recommendedName>
</protein>
<feature type="transmembrane region" description="Helical" evidence="13">
    <location>
        <begin position="62"/>
        <end position="81"/>
    </location>
</feature>
<keyword evidence="7 13" id="KW-1133">Transmembrane helix</keyword>
<dbReference type="Pfam" id="PF13564">
    <property type="entry name" value="DoxX_2"/>
    <property type="match status" value="1"/>
</dbReference>
<dbReference type="GO" id="GO:0005789">
    <property type="term" value="C:endoplasmic reticulum membrane"/>
    <property type="evidence" value="ECO:0007669"/>
    <property type="project" value="UniProtKB-SubCell"/>
</dbReference>
<accession>A0AAD9L7E0</accession>
<keyword evidence="9" id="KW-0576">Peroxisome</keyword>
<dbReference type="InterPro" id="IPR040399">
    <property type="entry name" value="TMEM35A/B"/>
</dbReference>